<keyword evidence="2" id="KW-0472">Membrane</keyword>
<feature type="compositionally biased region" description="Basic and acidic residues" evidence="1">
    <location>
        <begin position="27"/>
        <end position="36"/>
    </location>
</feature>
<name>A0A5N7BP04_9EURO</name>
<accession>A0A5N7BP04</accession>
<feature type="region of interest" description="Disordered" evidence="1">
    <location>
        <begin position="1"/>
        <end position="36"/>
    </location>
</feature>
<sequence>MPGKLGIFPHNPPRPITTMKTQTNQQKKKEKEKENKERAIVLDYGEWDTSYCRNPLSSSRSLTSAGMTRTMLLFRERNWQSRAASLFFSFFCFSPFFFYFICLDILQVRAICSHPSSPTTRAVELMVSMMVVIQRKLGFNNAVMCSNDYEVCILRYYGPSKRERAQAMHALPSANRTINGRATWVPVFDWEFAKKL</sequence>
<keyword evidence="2" id="KW-0812">Transmembrane</keyword>
<organism evidence="3 4">
    <name type="scientific">Aspergillus bertholletiae</name>
    <dbReference type="NCBI Taxonomy" id="1226010"/>
    <lineage>
        <taxon>Eukaryota</taxon>
        <taxon>Fungi</taxon>
        <taxon>Dikarya</taxon>
        <taxon>Ascomycota</taxon>
        <taxon>Pezizomycotina</taxon>
        <taxon>Eurotiomycetes</taxon>
        <taxon>Eurotiomycetidae</taxon>
        <taxon>Eurotiales</taxon>
        <taxon>Aspergillaceae</taxon>
        <taxon>Aspergillus</taxon>
        <taxon>Aspergillus subgen. Circumdati</taxon>
    </lineage>
</organism>
<keyword evidence="2" id="KW-1133">Transmembrane helix</keyword>
<proteinExistence type="predicted"/>
<dbReference type="AlphaFoldDB" id="A0A5N7BP04"/>
<reference evidence="3 4" key="1">
    <citation type="submission" date="2019-04" db="EMBL/GenBank/DDBJ databases">
        <title>Friends and foes A comparative genomics studyof 23 Aspergillus species from section Flavi.</title>
        <authorList>
            <consortium name="DOE Joint Genome Institute"/>
            <person name="Kjaerbolling I."/>
            <person name="Vesth T."/>
            <person name="Frisvad J.C."/>
            <person name="Nybo J.L."/>
            <person name="Theobald S."/>
            <person name="Kildgaard S."/>
            <person name="Isbrandt T."/>
            <person name="Kuo A."/>
            <person name="Sato A."/>
            <person name="Lyhne E.K."/>
            <person name="Kogle M.E."/>
            <person name="Wiebenga A."/>
            <person name="Kun R.S."/>
            <person name="Lubbers R.J."/>
            <person name="Makela M.R."/>
            <person name="Barry K."/>
            <person name="Chovatia M."/>
            <person name="Clum A."/>
            <person name="Daum C."/>
            <person name="Haridas S."/>
            <person name="He G."/>
            <person name="LaButti K."/>
            <person name="Lipzen A."/>
            <person name="Mondo S."/>
            <person name="Riley R."/>
            <person name="Salamov A."/>
            <person name="Simmons B.A."/>
            <person name="Magnuson J.K."/>
            <person name="Henrissat B."/>
            <person name="Mortensen U.H."/>
            <person name="Larsen T.O."/>
            <person name="Devries R.P."/>
            <person name="Grigoriev I.V."/>
            <person name="Machida M."/>
            <person name="Baker S.E."/>
            <person name="Andersen M.R."/>
        </authorList>
    </citation>
    <scope>NUCLEOTIDE SEQUENCE [LARGE SCALE GENOMIC DNA]</scope>
    <source>
        <strain evidence="3 4">IBT 29228</strain>
    </source>
</reference>
<protein>
    <submittedName>
        <fullName evidence="3">Uncharacterized protein</fullName>
    </submittedName>
</protein>
<evidence type="ECO:0000313" key="4">
    <source>
        <dbReference type="Proteomes" id="UP000326198"/>
    </source>
</evidence>
<keyword evidence="4" id="KW-1185">Reference proteome</keyword>
<evidence type="ECO:0000256" key="2">
    <source>
        <dbReference type="SAM" id="Phobius"/>
    </source>
</evidence>
<gene>
    <name evidence="3" type="ORF">BDV26DRAFT_251182</name>
</gene>
<feature type="transmembrane region" description="Helical" evidence="2">
    <location>
        <begin position="83"/>
        <end position="101"/>
    </location>
</feature>
<dbReference type="EMBL" id="ML736154">
    <property type="protein sequence ID" value="KAE8383542.1"/>
    <property type="molecule type" value="Genomic_DNA"/>
</dbReference>
<dbReference type="Proteomes" id="UP000326198">
    <property type="component" value="Unassembled WGS sequence"/>
</dbReference>
<evidence type="ECO:0000313" key="3">
    <source>
        <dbReference type="EMBL" id="KAE8383542.1"/>
    </source>
</evidence>
<evidence type="ECO:0000256" key="1">
    <source>
        <dbReference type="SAM" id="MobiDB-lite"/>
    </source>
</evidence>